<keyword evidence="3" id="KW-1185">Reference proteome</keyword>
<proteinExistence type="predicted"/>
<dbReference type="Proteomes" id="UP000007322">
    <property type="component" value="Chromosome 5"/>
</dbReference>
<organism evidence="2 3">
    <name type="scientific">Thermothelomyces thermophilus (strain ATCC 42464 / BCRC 31852 / DSM 1799)</name>
    <name type="common">Sporotrichum thermophile</name>
    <dbReference type="NCBI Taxonomy" id="573729"/>
    <lineage>
        <taxon>Eukaryota</taxon>
        <taxon>Fungi</taxon>
        <taxon>Dikarya</taxon>
        <taxon>Ascomycota</taxon>
        <taxon>Pezizomycotina</taxon>
        <taxon>Sordariomycetes</taxon>
        <taxon>Sordariomycetidae</taxon>
        <taxon>Sordariales</taxon>
        <taxon>Chaetomiaceae</taxon>
        <taxon>Thermothelomyces</taxon>
    </lineage>
</organism>
<evidence type="ECO:0000313" key="3">
    <source>
        <dbReference type="Proteomes" id="UP000007322"/>
    </source>
</evidence>
<gene>
    <name evidence="2" type="ORF">MYCTH_2111679</name>
</gene>
<dbReference type="EMBL" id="CP003006">
    <property type="protein sequence ID" value="AEO59501.1"/>
    <property type="molecule type" value="Genomic_DNA"/>
</dbReference>
<reference evidence="2 3" key="1">
    <citation type="journal article" date="2011" name="Nat. Biotechnol.">
        <title>Comparative genomic analysis of the thermophilic biomass-degrading fungi Myceliophthora thermophila and Thielavia terrestris.</title>
        <authorList>
            <person name="Berka R.M."/>
            <person name="Grigoriev I.V."/>
            <person name="Otillar R."/>
            <person name="Salamov A."/>
            <person name="Grimwood J."/>
            <person name="Reid I."/>
            <person name="Ishmael N."/>
            <person name="John T."/>
            <person name="Darmond C."/>
            <person name="Moisan M.-C."/>
            <person name="Henrissat B."/>
            <person name="Coutinho P.M."/>
            <person name="Lombard V."/>
            <person name="Natvig D.O."/>
            <person name="Lindquist E."/>
            <person name="Schmutz J."/>
            <person name="Lucas S."/>
            <person name="Harris P."/>
            <person name="Powlowski J."/>
            <person name="Bellemare A."/>
            <person name="Taylor D."/>
            <person name="Butler G."/>
            <person name="de Vries R.P."/>
            <person name="Allijn I.E."/>
            <person name="van den Brink J."/>
            <person name="Ushinsky S."/>
            <person name="Storms R."/>
            <person name="Powell A.J."/>
            <person name="Paulsen I.T."/>
            <person name="Elbourne L.D.H."/>
            <person name="Baker S.E."/>
            <person name="Magnuson J."/>
            <person name="LaBoissiere S."/>
            <person name="Clutterbuck A.J."/>
            <person name="Martinez D."/>
            <person name="Wogulis M."/>
            <person name="de Leon A.L."/>
            <person name="Rey M.W."/>
            <person name="Tsang A."/>
        </authorList>
    </citation>
    <scope>NUCLEOTIDE SEQUENCE [LARGE SCALE GENOMIC DNA]</scope>
    <source>
        <strain evidence="3">ATCC 42464 / BCRC 31852 / DSM 1799</strain>
    </source>
</reference>
<protein>
    <submittedName>
        <fullName evidence="2">Uncharacterized protein</fullName>
    </submittedName>
</protein>
<dbReference type="HOGENOM" id="CLU_1750956_0_0_1"/>
<dbReference type="AlphaFoldDB" id="G2QIG9"/>
<feature type="region of interest" description="Disordered" evidence="1">
    <location>
        <begin position="106"/>
        <end position="149"/>
    </location>
</feature>
<evidence type="ECO:0000256" key="1">
    <source>
        <dbReference type="SAM" id="MobiDB-lite"/>
    </source>
</evidence>
<dbReference type="KEGG" id="mtm:MYCTH_2111679"/>
<dbReference type="RefSeq" id="XP_003664746.1">
    <property type="nucleotide sequence ID" value="XM_003664698.1"/>
</dbReference>
<sequence>MADRSSKPHWPNFAPVAHYYSRRPDMRIAAWIGRRFNFWKRNPLDTRRQRGGVQHALQQLSLEDLRSLDIVSGPSRNNHKKCGGCLPDFLGLQTDFADQFERYRPSNRASRLTSSTTTNTCPLAEPLPQDPSAGNSPLKSFLQPASDHG</sequence>
<feature type="compositionally biased region" description="Polar residues" evidence="1">
    <location>
        <begin position="107"/>
        <end position="121"/>
    </location>
</feature>
<evidence type="ECO:0000313" key="2">
    <source>
        <dbReference type="EMBL" id="AEO59501.1"/>
    </source>
</evidence>
<dbReference type="GeneID" id="11506569"/>
<dbReference type="VEuPathDB" id="FungiDB:MYCTH_2111679"/>
<dbReference type="InParanoid" id="G2QIG9"/>
<name>G2QIG9_THET4</name>
<accession>G2QIG9</accession>